<feature type="region of interest" description="Disordered" evidence="7">
    <location>
        <begin position="68"/>
        <end position="120"/>
    </location>
</feature>
<dbReference type="InterPro" id="IPR050913">
    <property type="entry name" value="AP2/ERF_ERF"/>
</dbReference>
<comment type="subcellular location">
    <subcellularLocation>
        <location evidence="1">Nucleus</location>
    </subcellularLocation>
</comment>
<keyword evidence="10" id="KW-1185">Reference proteome</keyword>
<dbReference type="AlphaFoldDB" id="A0AA88CS95"/>
<dbReference type="PROSITE" id="PS51032">
    <property type="entry name" value="AP2_ERF"/>
    <property type="match status" value="1"/>
</dbReference>
<sequence length="247" mass="26680">MRSTRKSWSRGQQRYVGVRQRPSGRWVAEIKDSVQKVRLWLGTFDTAEEAARAYDDAARTLRGVNARTNFQLPPNSHHHRRHHLSHAPPPETLEPFSFEQLSSSSSSSSSSSASSSCAASSTTDGLLGALKAKLLPRDANANAPNVNTYANGGNTFKAKATAAEPVGHFPTSTISTNSTGSTSGGKGPSSSIQVHDHDHDQQFNHDDNQLQWAANHGEHHHPSQIHVAAEAGHDHHNDIICGALIPN</sequence>
<evidence type="ECO:0000256" key="6">
    <source>
        <dbReference type="ARBA" id="ARBA00024343"/>
    </source>
</evidence>
<protein>
    <recommendedName>
        <fullName evidence="8">AP2/ERF domain-containing protein</fullName>
    </recommendedName>
</protein>
<dbReference type="EMBL" id="BTGU01000003">
    <property type="protein sequence ID" value="GMN32843.1"/>
    <property type="molecule type" value="Genomic_DNA"/>
</dbReference>
<dbReference type="GO" id="GO:0005634">
    <property type="term" value="C:nucleus"/>
    <property type="evidence" value="ECO:0007669"/>
    <property type="project" value="UniProtKB-SubCell"/>
</dbReference>
<dbReference type="PRINTS" id="PR00367">
    <property type="entry name" value="ETHRSPELEMNT"/>
</dbReference>
<name>A0AA88CS95_FICCA</name>
<dbReference type="Proteomes" id="UP001187192">
    <property type="component" value="Unassembled WGS sequence"/>
</dbReference>
<comment type="caution">
    <text evidence="9">The sequence shown here is derived from an EMBL/GenBank/DDBJ whole genome shotgun (WGS) entry which is preliminary data.</text>
</comment>
<evidence type="ECO:0000313" key="10">
    <source>
        <dbReference type="Proteomes" id="UP001187192"/>
    </source>
</evidence>
<dbReference type="PANTHER" id="PTHR31194">
    <property type="entry name" value="SHN SHINE , DNA BINDING / TRANSCRIPTION FACTOR"/>
    <property type="match status" value="1"/>
</dbReference>
<feature type="region of interest" description="Disordered" evidence="7">
    <location>
        <begin position="167"/>
        <end position="203"/>
    </location>
</feature>
<gene>
    <name evidence="9" type="ORF">TIFTF001_003861</name>
</gene>
<reference evidence="9" key="1">
    <citation type="submission" date="2023-07" db="EMBL/GenBank/DDBJ databases">
        <title>draft genome sequence of fig (Ficus carica).</title>
        <authorList>
            <person name="Takahashi T."/>
            <person name="Nishimura K."/>
        </authorList>
    </citation>
    <scope>NUCLEOTIDE SEQUENCE</scope>
</reference>
<evidence type="ECO:0000256" key="3">
    <source>
        <dbReference type="ARBA" id="ARBA00023125"/>
    </source>
</evidence>
<dbReference type="Pfam" id="PF00847">
    <property type="entry name" value="AP2"/>
    <property type="match status" value="1"/>
</dbReference>
<evidence type="ECO:0000256" key="7">
    <source>
        <dbReference type="SAM" id="MobiDB-lite"/>
    </source>
</evidence>
<keyword evidence="5" id="KW-0539">Nucleus</keyword>
<dbReference type="InterPro" id="IPR001471">
    <property type="entry name" value="AP2/ERF_dom"/>
</dbReference>
<keyword evidence="4" id="KW-0804">Transcription</keyword>
<feature type="domain" description="AP2/ERF" evidence="8">
    <location>
        <begin position="14"/>
        <end position="71"/>
    </location>
</feature>
<feature type="compositionally biased region" description="Basic residues" evidence="7">
    <location>
        <begin position="76"/>
        <end position="85"/>
    </location>
</feature>
<dbReference type="PANTHER" id="PTHR31194:SF189">
    <property type="entry name" value="AP2_ERF DOMAIN-CONTAINING PROTEIN"/>
    <property type="match status" value="1"/>
</dbReference>
<dbReference type="GO" id="GO:0003700">
    <property type="term" value="F:DNA-binding transcription factor activity"/>
    <property type="evidence" value="ECO:0007669"/>
    <property type="project" value="InterPro"/>
</dbReference>
<dbReference type="CDD" id="cd00018">
    <property type="entry name" value="AP2"/>
    <property type="match status" value="1"/>
</dbReference>
<evidence type="ECO:0000313" key="9">
    <source>
        <dbReference type="EMBL" id="GMN32843.1"/>
    </source>
</evidence>
<organism evidence="9 10">
    <name type="scientific">Ficus carica</name>
    <name type="common">Common fig</name>
    <dbReference type="NCBI Taxonomy" id="3494"/>
    <lineage>
        <taxon>Eukaryota</taxon>
        <taxon>Viridiplantae</taxon>
        <taxon>Streptophyta</taxon>
        <taxon>Embryophyta</taxon>
        <taxon>Tracheophyta</taxon>
        <taxon>Spermatophyta</taxon>
        <taxon>Magnoliopsida</taxon>
        <taxon>eudicotyledons</taxon>
        <taxon>Gunneridae</taxon>
        <taxon>Pentapetalae</taxon>
        <taxon>rosids</taxon>
        <taxon>fabids</taxon>
        <taxon>Rosales</taxon>
        <taxon>Moraceae</taxon>
        <taxon>Ficeae</taxon>
        <taxon>Ficus</taxon>
    </lineage>
</organism>
<dbReference type="SMART" id="SM00380">
    <property type="entry name" value="AP2"/>
    <property type="match status" value="1"/>
</dbReference>
<evidence type="ECO:0000256" key="2">
    <source>
        <dbReference type="ARBA" id="ARBA00023015"/>
    </source>
</evidence>
<feature type="compositionally biased region" description="Low complexity" evidence="7">
    <location>
        <begin position="171"/>
        <end position="181"/>
    </location>
</feature>
<evidence type="ECO:0000259" key="8">
    <source>
        <dbReference type="PROSITE" id="PS51032"/>
    </source>
</evidence>
<keyword evidence="2" id="KW-0805">Transcription regulation</keyword>
<evidence type="ECO:0000256" key="1">
    <source>
        <dbReference type="ARBA" id="ARBA00004123"/>
    </source>
</evidence>
<dbReference type="InterPro" id="IPR016177">
    <property type="entry name" value="DNA-bd_dom_sf"/>
</dbReference>
<dbReference type="GO" id="GO:0003677">
    <property type="term" value="F:DNA binding"/>
    <property type="evidence" value="ECO:0007669"/>
    <property type="project" value="UniProtKB-KW"/>
</dbReference>
<comment type="similarity">
    <text evidence="6">Belongs to the AP2/ERF transcription factor family. ERF subfamily.</text>
</comment>
<evidence type="ECO:0000256" key="5">
    <source>
        <dbReference type="ARBA" id="ARBA00023242"/>
    </source>
</evidence>
<feature type="compositionally biased region" description="Basic and acidic residues" evidence="7">
    <location>
        <begin position="194"/>
        <end position="203"/>
    </location>
</feature>
<dbReference type="FunFam" id="3.30.730.10:FF:000005">
    <property type="entry name" value="ethylene-responsive transcription factor RAP2-11"/>
    <property type="match status" value="1"/>
</dbReference>
<proteinExistence type="inferred from homology"/>
<accession>A0AA88CS95</accession>
<evidence type="ECO:0000256" key="4">
    <source>
        <dbReference type="ARBA" id="ARBA00023163"/>
    </source>
</evidence>
<feature type="compositionally biased region" description="Low complexity" evidence="7">
    <location>
        <begin position="102"/>
        <end position="120"/>
    </location>
</feature>
<keyword evidence="3" id="KW-0238">DNA-binding</keyword>
<dbReference type="Gene3D" id="3.30.730.10">
    <property type="entry name" value="AP2/ERF domain"/>
    <property type="match status" value="1"/>
</dbReference>
<dbReference type="SUPFAM" id="SSF54171">
    <property type="entry name" value="DNA-binding domain"/>
    <property type="match status" value="1"/>
</dbReference>
<dbReference type="GO" id="GO:0009877">
    <property type="term" value="P:nodulation"/>
    <property type="evidence" value="ECO:0007669"/>
    <property type="project" value="UniProtKB-ARBA"/>
</dbReference>
<dbReference type="InterPro" id="IPR036955">
    <property type="entry name" value="AP2/ERF_dom_sf"/>
</dbReference>